<evidence type="ECO:0000313" key="1">
    <source>
        <dbReference type="EMBL" id="CAB0015787.1"/>
    </source>
</evidence>
<keyword evidence="2" id="KW-1185">Reference proteome</keyword>
<sequence>MASNRRRSRAELHFLPVTGRRPENPKNAIYDGGIRGKLQARCTMHFADRTSS</sequence>
<gene>
    <name evidence="1" type="ORF">NTEN_LOCUS20127</name>
</gene>
<evidence type="ECO:0000313" key="2">
    <source>
        <dbReference type="Proteomes" id="UP000479000"/>
    </source>
</evidence>
<protein>
    <submittedName>
        <fullName evidence="1">Uncharacterized protein</fullName>
    </submittedName>
</protein>
<accession>A0A6H5HGM2</accession>
<proteinExistence type="predicted"/>
<reference evidence="1 2" key="1">
    <citation type="submission" date="2020-02" db="EMBL/GenBank/DDBJ databases">
        <authorList>
            <person name="Ferguson B K."/>
        </authorList>
    </citation>
    <scope>NUCLEOTIDE SEQUENCE [LARGE SCALE GENOMIC DNA]</scope>
</reference>
<name>A0A6H5HGM2_9HEMI</name>
<feature type="non-terminal residue" evidence="1">
    <location>
        <position position="52"/>
    </location>
</feature>
<dbReference type="AlphaFoldDB" id="A0A6H5HGM2"/>
<organism evidence="1 2">
    <name type="scientific">Nesidiocoris tenuis</name>
    <dbReference type="NCBI Taxonomy" id="355587"/>
    <lineage>
        <taxon>Eukaryota</taxon>
        <taxon>Metazoa</taxon>
        <taxon>Ecdysozoa</taxon>
        <taxon>Arthropoda</taxon>
        <taxon>Hexapoda</taxon>
        <taxon>Insecta</taxon>
        <taxon>Pterygota</taxon>
        <taxon>Neoptera</taxon>
        <taxon>Paraneoptera</taxon>
        <taxon>Hemiptera</taxon>
        <taxon>Heteroptera</taxon>
        <taxon>Panheteroptera</taxon>
        <taxon>Cimicomorpha</taxon>
        <taxon>Miridae</taxon>
        <taxon>Dicyphina</taxon>
        <taxon>Nesidiocoris</taxon>
    </lineage>
</organism>
<dbReference type="EMBL" id="CADCXU010029509">
    <property type="protein sequence ID" value="CAB0015787.1"/>
    <property type="molecule type" value="Genomic_DNA"/>
</dbReference>
<dbReference type="Proteomes" id="UP000479000">
    <property type="component" value="Unassembled WGS sequence"/>
</dbReference>